<feature type="compositionally biased region" description="Polar residues" evidence="1">
    <location>
        <begin position="16"/>
        <end position="40"/>
    </location>
</feature>
<organism evidence="3">
    <name type="scientific">Schizophyllum commune (strain H4-8 / FGSC 9210)</name>
    <name type="common">Split gill fungus</name>
    <dbReference type="NCBI Taxonomy" id="578458"/>
    <lineage>
        <taxon>Eukaryota</taxon>
        <taxon>Fungi</taxon>
        <taxon>Dikarya</taxon>
        <taxon>Basidiomycota</taxon>
        <taxon>Agaricomycotina</taxon>
        <taxon>Agaricomycetes</taxon>
        <taxon>Agaricomycetidae</taxon>
        <taxon>Agaricales</taxon>
        <taxon>Schizophyllaceae</taxon>
        <taxon>Schizophyllum</taxon>
    </lineage>
</organism>
<dbReference type="AlphaFoldDB" id="D8QEK5"/>
<dbReference type="OrthoDB" id="10346954at2759"/>
<protein>
    <submittedName>
        <fullName evidence="2">Uncharacterized protein</fullName>
    </submittedName>
</protein>
<evidence type="ECO:0000313" key="3">
    <source>
        <dbReference type="Proteomes" id="UP000007431"/>
    </source>
</evidence>
<sequence length="359" mass="41641">MSFEQEIADRRMGSAVQGTDMQSSQSLEHPTAAGHSSAQRINERHADIPAFPEQYSESSEYYWYYGFAASIQEIRAIVQHYSPESLITPDGSVAPDLTYLTSLHQFCMAASRWWYMLSVLVQPVPENADNVQTLYPAPNGQPTVFFFSVVATQEDFLAMRPDQEQMNRLVKIFQKEPEWREDAIPKSEWAEKPRSSLMLQRIHPEHAEIPALPTQYSPTSDYYWHFGFPVSIAEVRAILEEWAPSRVRMSPMDDQDMMRELLVMANQIWPLTKVFDVQPEEGSADNVQTIYETLDDRRAVSFYSFMSTEKEHFISRPGPKEVKTLTTLFGKQPVWREDAIEKNIWADYYDEHYDSDDYE</sequence>
<dbReference type="Proteomes" id="UP000007431">
    <property type="component" value="Unassembled WGS sequence"/>
</dbReference>
<reference evidence="2 3" key="1">
    <citation type="journal article" date="2010" name="Nat. Biotechnol.">
        <title>Genome sequence of the model mushroom Schizophyllum commune.</title>
        <authorList>
            <person name="Ohm R.A."/>
            <person name="de Jong J.F."/>
            <person name="Lugones L.G."/>
            <person name="Aerts A."/>
            <person name="Kothe E."/>
            <person name="Stajich J.E."/>
            <person name="de Vries R.P."/>
            <person name="Record E."/>
            <person name="Levasseur A."/>
            <person name="Baker S.E."/>
            <person name="Bartholomew K.A."/>
            <person name="Coutinho P.M."/>
            <person name="Erdmann S."/>
            <person name="Fowler T.J."/>
            <person name="Gathman A.C."/>
            <person name="Lombard V."/>
            <person name="Henrissat B."/>
            <person name="Knabe N."/>
            <person name="Kuees U."/>
            <person name="Lilly W.W."/>
            <person name="Lindquist E."/>
            <person name="Lucas S."/>
            <person name="Magnuson J.K."/>
            <person name="Piumi F."/>
            <person name="Raudaskoski M."/>
            <person name="Salamov A."/>
            <person name="Schmutz J."/>
            <person name="Schwarze F.W.M.R."/>
            <person name="vanKuyk P.A."/>
            <person name="Horton J.S."/>
            <person name="Grigoriev I.V."/>
            <person name="Woesten H.A.B."/>
        </authorList>
    </citation>
    <scope>NUCLEOTIDE SEQUENCE [LARGE SCALE GENOMIC DNA]</scope>
    <source>
        <strain evidence="3">H4-8 / FGSC 9210</strain>
    </source>
</reference>
<dbReference type="HOGENOM" id="CLU_774230_0_0_1"/>
<keyword evidence="3" id="KW-1185">Reference proteome</keyword>
<feature type="region of interest" description="Disordered" evidence="1">
    <location>
        <begin position="8"/>
        <end position="40"/>
    </location>
</feature>
<dbReference type="RefSeq" id="XP_003028768.1">
    <property type="nucleotide sequence ID" value="XM_003028722.1"/>
</dbReference>
<accession>D8QEK5</accession>
<evidence type="ECO:0000313" key="2">
    <source>
        <dbReference type="EMBL" id="EFI93865.1"/>
    </source>
</evidence>
<dbReference type="VEuPathDB" id="FungiDB:SCHCODRAFT_02601849"/>
<gene>
    <name evidence="2" type="ORF">SCHCODRAFT_237183</name>
</gene>
<dbReference type="GeneID" id="9596970"/>
<dbReference type="InParanoid" id="D8QEK5"/>
<name>D8QEK5_SCHCM</name>
<proteinExistence type="predicted"/>
<evidence type="ECO:0000256" key="1">
    <source>
        <dbReference type="SAM" id="MobiDB-lite"/>
    </source>
</evidence>
<dbReference type="EMBL" id="GL377310">
    <property type="protein sequence ID" value="EFI93865.1"/>
    <property type="molecule type" value="Genomic_DNA"/>
</dbReference>
<dbReference type="KEGG" id="scm:SCHCO_02601849"/>